<dbReference type="Pfam" id="PF07702">
    <property type="entry name" value="UTRA"/>
    <property type="match status" value="1"/>
</dbReference>
<sequence length="180" mass="19891">MEDAGWVSVSAPYVRPRRPGEPDAWAEEAAQHGKVGTHHLQAVEEVHPPKEVARAFGLAADQTAFVRRRLVLADGQPTELADSYYPATIARGTQLAEMRKIPGGAPTLLAQLGHHPHSAEEAVRARPATESERQALDLRPEDWVLLLTRIVRTDDGTPIEVSVMTMVAHGRELRYQMIIK</sequence>
<gene>
    <name evidence="2" type="ORF">ACFSJ0_08220</name>
</gene>
<feature type="domain" description="UbiC transcription regulator-associated" evidence="1">
    <location>
        <begin position="31"/>
        <end position="172"/>
    </location>
</feature>
<evidence type="ECO:0000313" key="2">
    <source>
        <dbReference type="EMBL" id="MFD1537015.1"/>
    </source>
</evidence>
<dbReference type="Proteomes" id="UP001597097">
    <property type="component" value="Unassembled WGS sequence"/>
</dbReference>
<dbReference type="InterPro" id="IPR011663">
    <property type="entry name" value="UTRA"/>
</dbReference>
<organism evidence="2 3">
    <name type="scientific">Nonomuraea guangzhouensis</name>
    <dbReference type="NCBI Taxonomy" id="1291555"/>
    <lineage>
        <taxon>Bacteria</taxon>
        <taxon>Bacillati</taxon>
        <taxon>Actinomycetota</taxon>
        <taxon>Actinomycetes</taxon>
        <taxon>Streptosporangiales</taxon>
        <taxon>Streptosporangiaceae</taxon>
        <taxon>Nonomuraea</taxon>
    </lineage>
</organism>
<keyword evidence="3" id="KW-1185">Reference proteome</keyword>
<protein>
    <submittedName>
        <fullName evidence="2">GntR family transcriptional regulator</fullName>
    </submittedName>
</protein>
<evidence type="ECO:0000313" key="3">
    <source>
        <dbReference type="Proteomes" id="UP001597097"/>
    </source>
</evidence>
<dbReference type="RefSeq" id="WP_219527953.1">
    <property type="nucleotide sequence ID" value="NZ_JAHKRM010000003.1"/>
</dbReference>
<dbReference type="SMART" id="SM00866">
    <property type="entry name" value="UTRA"/>
    <property type="match status" value="1"/>
</dbReference>
<dbReference type="PANTHER" id="PTHR44846:SF17">
    <property type="entry name" value="GNTR-FAMILY TRANSCRIPTIONAL REGULATOR"/>
    <property type="match status" value="1"/>
</dbReference>
<reference evidence="3" key="1">
    <citation type="journal article" date="2019" name="Int. J. Syst. Evol. Microbiol.">
        <title>The Global Catalogue of Microorganisms (GCM) 10K type strain sequencing project: providing services to taxonomists for standard genome sequencing and annotation.</title>
        <authorList>
            <consortium name="The Broad Institute Genomics Platform"/>
            <consortium name="The Broad Institute Genome Sequencing Center for Infectious Disease"/>
            <person name="Wu L."/>
            <person name="Ma J."/>
        </authorList>
    </citation>
    <scope>NUCLEOTIDE SEQUENCE [LARGE SCALE GENOMIC DNA]</scope>
    <source>
        <strain evidence="3">CGMCC 1.15399</strain>
    </source>
</reference>
<dbReference type="InterPro" id="IPR050679">
    <property type="entry name" value="Bact_HTH_transcr_reg"/>
</dbReference>
<dbReference type="PANTHER" id="PTHR44846">
    <property type="entry name" value="MANNOSYL-D-GLYCERATE TRANSPORT/METABOLISM SYSTEM REPRESSOR MNGR-RELATED"/>
    <property type="match status" value="1"/>
</dbReference>
<proteinExistence type="predicted"/>
<accession>A0ABW4G3Q3</accession>
<dbReference type="EMBL" id="JBHUCM010000007">
    <property type="protein sequence ID" value="MFD1537015.1"/>
    <property type="molecule type" value="Genomic_DNA"/>
</dbReference>
<comment type="caution">
    <text evidence="2">The sequence shown here is derived from an EMBL/GenBank/DDBJ whole genome shotgun (WGS) entry which is preliminary data.</text>
</comment>
<evidence type="ECO:0000259" key="1">
    <source>
        <dbReference type="SMART" id="SM00866"/>
    </source>
</evidence>
<name>A0ABW4G3Q3_9ACTN</name>